<evidence type="ECO:0000313" key="2">
    <source>
        <dbReference type="Proteomes" id="UP001341840"/>
    </source>
</evidence>
<keyword evidence="2" id="KW-1185">Reference proteome</keyword>
<proteinExistence type="predicted"/>
<comment type="caution">
    <text evidence="1">The sequence shown here is derived from an EMBL/GenBank/DDBJ whole genome shotgun (WGS) entry which is preliminary data.</text>
</comment>
<dbReference type="EMBL" id="JASCZI010212701">
    <property type="protein sequence ID" value="MED6200123.1"/>
    <property type="molecule type" value="Genomic_DNA"/>
</dbReference>
<dbReference type="Proteomes" id="UP001341840">
    <property type="component" value="Unassembled WGS sequence"/>
</dbReference>
<sequence>MHHLICNCKRKKKAMENSDSKEVVEEEEGACWNAMGTHLASAFLNTLVRCSCINISTADDDYDDNETSYHTFTTSKSTSSSSITFATNPPPINPSYNKNDVGVAKVRKVVGATNLIGLES</sequence>
<gene>
    <name evidence="1" type="ORF">PIB30_082140</name>
</gene>
<organism evidence="1 2">
    <name type="scientific">Stylosanthes scabra</name>
    <dbReference type="NCBI Taxonomy" id="79078"/>
    <lineage>
        <taxon>Eukaryota</taxon>
        <taxon>Viridiplantae</taxon>
        <taxon>Streptophyta</taxon>
        <taxon>Embryophyta</taxon>
        <taxon>Tracheophyta</taxon>
        <taxon>Spermatophyta</taxon>
        <taxon>Magnoliopsida</taxon>
        <taxon>eudicotyledons</taxon>
        <taxon>Gunneridae</taxon>
        <taxon>Pentapetalae</taxon>
        <taxon>rosids</taxon>
        <taxon>fabids</taxon>
        <taxon>Fabales</taxon>
        <taxon>Fabaceae</taxon>
        <taxon>Papilionoideae</taxon>
        <taxon>50 kb inversion clade</taxon>
        <taxon>dalbergioids sensu lato</taxon>
        <taxon>Dalbergieae</taxon>
        <taxon>Pterocarpus clade</taxon>
        <taxon>Stylosanthes</taxon>
    </lineage>
</organism>
<protein>
    <submittedName>
        <fullName evidence="1">Uncharacterized protein</fullName>
    </submittedName>
</protein>
<accession>A0ABU6XUI0</accession>
<evidence type="ECO:0000313" key="1">
    <source>
        <dbReference type="EMBL" id="MED6200123.1"/>
    </source>
</evidence>
<reference evidence="1 2" key="1">
    <citation type="journal article" date="2023" name="Plants (Basel)">
        <title>Bridging the Gap: Combining Genomics and Transcriptomics Approaches to Understand Stylosanthes scabra, an Orphan Legume from the Brazilian Caatinga.</title>
        <authorList>
            <person name="Ferreira-Neto J.R.C."/>
            <person name="da Silva M.D."/>
            <person name="Binneck E."/>
            <person name="de Melo N.F."/>
            <person name="da Silva R.H."/>
            <person name="de Melo A.L.T.M."/>
            <person name="Pandolfi V."/>
            <person name="Bustamante F.O."/>
            <person name="Brasileiro-Vidal A.C."/>
            <person name="Benko-Iseppon A.M."/>
        </authorList>
    </citation>
    <scope>NUCLEOTIDE SEQUENCE [LARGE SCALE GENOMIC DNA]</scope>
    <source>
        <tissue evidence="1">Leaves</tissue>
    </source>
</reference>
<name>A0ABU6XUI0_9FABA</name>